<dbReference type="GeneID" id="88856985"/>
<accession>A0ABY9XF36</accession>
<dbReference type="Proteomes" id="UP001300348">
    <property type="component" value="Chromosome"/>
</dbReference>
<evidence type="ECO:0000313" key="1">
    <source>
        <dbReference type="EMBL" id="WNH01212.1"/>
    </source>
</evidence>
<sequence length="310" mass="35959">MQYIKTFCSNNPVLIGAYPDVQHRFLTYWDIEFPSTDIENILTGIKALEPLFFAPSCSGMKYVGKYDWANYYSFPMHPKDFIEEIKPYLPGIEMVTLLPGDIISVVNGIPKLDIQGSQIVKSTGNFDRPRVDPTKSLSPLQDDDPKCLGIDRLEKAVSIWLQNKFVPWLEKQKERIDSSIAILCKQQVRYGIEIILPSNTIREYVVEFSPSGIKLDKLFIPYVSLHIRVSASALLACESAEIPYFVLYFHSRVYSTLHRIFQSNDGVFKTQRYDVRDPIFSYFNNDPETHFNRWVKREANRLMKVKYDEN</sequence>
<protein>
    <submittedName>
        <fullName evidence="1">Uncharacterized protein</fullName>
    </submittedName>
</protein>
<proteinExistence type="predicted"/>
<name>A0ABY9XF36_9GAMM</name>
<evidence type="ECO:0000313" key="2">
    <source>
        <dbReference type="Proteomes" id="UP001300348"/>
    </source>
</evidence>
<dbReference type="RefSeq" id="WP_189760737.1">
    <property type="nucleotide sequence ID" value="NZ_CAWPOC010000005.1"/>
</dbReference>
<dbReference type="EMBL" id="CP133647">
    <property type="protein sequence ID" value="WNH01212.1"/>
    <property type="molecule type" value="Genomic_DNA"/>
</dbReference>
<reference evidence="1 2" key="1">
    <citation type="journal article" date="2023" name="Access Microbiol">
        <title>The genome of a steinernematid-associated Pseudomonas piscis bacterium encodes the biosynthesis of insect toxins.</title>
        <authorList>
            <person name="Awori R.M."/>
            <person name="Hendre P."/>
            <person name="Amugune N.O."/>
        </authorList>
    </citation>
    <scope>NUCLEOTIDE SEQUENCE [LARGE SCALE GENOMIC DNA]</scope>
    <source>
        <strain evidence="1 2">97</strain>
    </source>
</reference>
<keyword evidence="2" id="KW-1185">Reference proteome</keyword>
<gene>
    <name evidence="1" type="ORF">QL112_015470</name>
</gene>
<organism evidence="1 2">
    <name type="scientific">Xenorhabdus griffiniae</name>
    <dbReference type="NCBI Taxonomy" id="351672"/>
    <lineage>
        <taxon>Bacteria</taxon>
        <taxon>Pseudomonadati</taxon>
        <taxon>Pseudomonadota</taxon>
        <taxon>Gammaproteobacteria</taxon>
        <taxon>Enterobacterales</taxon>
        <taxon>Morganellaceae</taxon>
        <taxon>Xenorhabdus</taxon>
    </lineage>
</organism>